<keyword evidence="1" id="KW-0472">Membrane</keyword>
<dbReference type="InterPro" id="IPR021280">
    <property type="entry name" value="TMEM260-like"/>
</dbReference>
<keyword evidence="1" id="KW-1133">Transmembrane helix</keyword>
<feature type="transmembrane region" description="Helical" evidence="1">
    <location>
        <begin position="74"/>
        <end position="93"/>
    </location>
</feature>
<feature type="transmembrane region" description="Helical" evidence="1">
    <location>
        <begin position="99"/>
        <end position="117"/>
    </location>
</feature>
<dbReference type="Proteomes" id="UP000831068">
    <property type="component" value="Chromosome"/>
</dbReference>
<evidence type="ECO:0000313" key="2">
    <source>
        <dbReference type="EMBL" id="UOE37715.1"/>
    </source>
</evidence>
<accession>A0ABY4BEY9</accession>
<keyword evidence="3" id="KW-1185">Reference proteome</keyword>
<feature type="transmembrane region" description="Helical" evidence="1">
    <location>
        <begin position="152"/>
        <end position="184"/>
    </location>
</feature>
<dbReference type="RefSeq" id="WP_243576105.1">
    <property type="nucleotide sequence ID" value="NZ_CP094529.1"/>
</dbReference>
<feature type="transmembrane region" description="Helical" evidence="1">
    <location>
        <begin position="299"/>
        <end position="318"/>
    </location>
</feature>
<feature type="transmembrane region" description="Helical" evidence="1">
    <location>
        <begin position="191"/>
        <end position="210"/>
    </location>
</feature>
<feature type="transmembrane region" description="Helical" evidence="1">
    <location>
        <begin position="129"/>
        <end position="146"/>
    </location>
</feature>
<name>A0ABY4BEY9_9FLAO</name>
<proteinExistence type="predicted"/>
<reference evidence="2 3" key="1">
    <citation type="submission" date="2022-03" db="EMBL/GenBank/DDBJ databases">
        <title>Chryseobacterium sp. isolated from the Andong Sikhe.</title>
        <authorList>
            <person name="Won M."/>
            <person name="Kim S.-J."/>
            <person name="Kwon S.-W."/>
        </authorList>
    </citation>
    <scope>NUCLEOTIDE SEQUENCE [LARGE SCALE GENOMIC DNA]</scope>
    <source>
        <strain evidence="2 3">ADR-1</strain>
    </source>
</reference>
<gene>
    <name evidence="2" type="ORF">MTP08_11720</name>
</gene>
<evidence type="ECO:0000313" key="3">
    <source>
        <dbReference type="Proteomes" id="UP000831068"/>
    </source>
</evidence>
<feature type="transmembrane region" description="Helical" evidence="1">
    <location>
        <begin position="43"/>
        <end position="62"/>
    </location>
</feature>
<feature type="transmembrane region" description="Helical" evidence="1">
    <location>
        <begin position="5"/>
        <end position="23"/>
    </location>
</feature>
<dbReference type="Pfam" id="PF11028">
    <property type="entry name" value="TMEM260-like"/>
    <property type="match status" value="1"/>
</dbReference>
<protein>
    <submittedName>
        <fullName evidence="2">DUF2723 domain-containing protein</fullName>
    </submittedName>
</protein>
<feature type="transmembrane region" description="Helical" evidence="1">
    <location>
        <begin position="249"/>
        <end position="269"/>
    </location>
</feature>
<organism evidence="2 3">
    <name type="scientific">Chryseobacterium oryzae</name>
    <dbReference type="NCBI Taxonomy" id="2929799"/>
    <lineage>
        <taxon>Bacteria</taxon>
        <taxon>Pseudomonadati</taxon>
        <taxon>Bacteroidota</taxon>
        <taxon>Flavobacteriia</taxon>
        <taxon>Flavobacteriales</taxon>
        <taxon>Weeksellaceae</taxon>
        <taxon>Chryseobacterium group</taxon>
        <taxon>Chryseobacterium</taxon>
    </lineage>
</organism>
<feature type="transmembrane region" description="Helical" evidence="1">
    <location>
        <begin position="330"/>
        <end position="350"/>
    </location>
</feature>
<dbReference type="EMBL" id="CP094529">
    <property type="protein sequence ID" value="UOE37715.1"/>
    <property type="molecule type" value="Genomic_DNA"/>
</dbReference>
<evidence type="ECO:0000256" key="1">
    <source>
        <dbReference type="SAM" id="Phobius"/>
    </source>
</evidence>
<sequence length="421" mass="48541">MKKTLYAGLLFFSFLVIYYIGSFSKIPFADCVGFVLITELDTFETVAISTSHILYCNTAILINKITGLGAIESNRFLVIFSAAFSVLFVYLTVRNLTKTNWNAAVAAIVFGFSFTFWKNAEIVEVYTYNALWIILFYLCMINSFVSKKNKNYIIFAGIFLGISIWVHIQNFLLIPAYILFLFYFKSEKKSVIYSLLSFAIIFSSIFILNLSQGYPLLSPFSSNQGHWIEDSFQKTFTQYALDLVKSVAYLLYNFNVFVIAGIIGMIKLYRENRKMFNIFFLASVLIYGFATFYAVSDNYIFFLPFNIVFALAIGYGLTSGKRLYFKKLSWICILTPVLYYLAFSISISFVPQAKKFDDFKSYKGGLSYYMLPWMNNNKGILEFVIDKKTSPEPINWMIESAETYIQELKKKGYTEAEIRKL</sequence>
<keyword evidence="1" id="KW-0812">Transmembrane</keyword>
<feature type="transmembrane region" description="Helical" evidence="1">
    <location>
        <begin position="276"/>
        <end position="293"/>
    </location>
</feature>